<dbReference type="InterPro" id="IPR024977">
    <property type="entry name" value="Apc4-like_WD40_dom"/>
</dbReference>
<protein>
    <recommendedName>
        <fullName evidence="1">Anaphase-promoting complex subunit 4-like WD40 domain-containing protein</fullName>
    </recommendedName>
</protein>
<dbReference type="EMBL" id="NHYD01003899">
    <property type="protein sequence ID" value="PPQ70542.1"/>
    <property type="molecule type" value="Genomic_DNA"/>
</dbReference>
<evidence type="ECO:0000259" key="1">
    <source>
        <dbReference type="Pfam" id="PF12894"/>
    </source>
</evidence>
<organism evidence="2 3">
    <name type="scientific">Psilocybe cyanescens</name>
    <dbReference type="NCBI Taxonomy" id="93625"/>
    <lineage>
        <taxon>Eukaryota</taxon>
        <taxon>Fungi</taxon>
        <taxon>Dikarya</taxon>
        <taxon>Basidiomycota</taxon>
        <taxon>Agaricomycotina</taxon>
        <taxon>Agaricomycetes</taxon>
        <taxon>Agaricomycetidae</taxon>
        <taxon>Agaricales</taxon>
        <taxon>Agaricineae</taxon>
        <taxon>Strophariaceae</taxon>
        <taxon>Psilocybe</taxon>
    </lineage>
</organism>
<keyword evidence="3" id="KW-1185">Reference proteome</keyword>
<accession>A0A409VW97</accession>
<evidence type="ECO:0000313" key="2">
    <source>
        <dbReference type="EMBL" id="PPQ70542.1"/>
    </source>
</evidence>
<dbReference type="Gene3D" id="2.130.10.10">
    <property type="entry name" value="YVTN repeat-like/Quinoprotein amine dehydrogenase"/>
    <property type="match status" value="2"/>
</dbReference>
<feature type="domain" description="Anaphase-promoting complex subunit 4-like WD40" evidence="1">
    <location>
        <begin position="275"/>
        <end position="318"/>
    </location>
</feature>
<comment type="caution">
    <text evidence="2">The sequence shown here is derived from an EMBL/GenBank/DDBJ whole genome shotgun (WGS) entry which is preliminary data.</text>
</comment>
<proteinExistence type="predicted"/>
<dbReference type="AlphaFoldDB" id="A0A409VW97"/>
<gene>
    <name evidence="2" type="ORF">CVT25_003961</name>
</gene>
<dbReference type="SUPFAM" id="SSF82171">
    <property type="entry name" value="DPP6 N-terminal domain-like"/>
    <property type="match status" value="1"/>
</dbReference>
<dbReference type="PANTHER" id="PTHR19879:SF9">
    <property type="entry name" value="TRANSCRIPTION INITIATION FACTOR TFIID SUBUNIT 5"/>
    <property type="match status" value="1"/>
</dbReference>
<dbReference type="Pfam" id="PF12894">
    <property type="entry name" value="ANAPC4_WD40"/>
    <property type="match status" value="1"/>
</dbReference>
<dbReference type="InterPro" id="IPR015943">
    <property type="entry name" value="WD40/YVTN_repeat-like_dom_sf"/>
</dbReference>
<evidence type="ECO:0000313" key="3">
    <source>
        <dbReference type="Proteomes" id="UP000283269"/>
    </source>
</evidence>
<dbReference type="Proteomes" id="UP000283269">
    <property type="component" value="Unassembled WGS sequence"/>
</dbReference>
<dbReference type="PANTHER" id="PTHR19879">
    <property type="entry name" value="TRANSCRIPTION INITIATION FACTOR TFIID"/>
    <property type="match status" value="1"/>
</dbReference>
<dbReference type="OrthoDB" id="3266532at2759"/>
<name>A0A409VW97_PSICY</name>
<dbReference type="STRING" id="93625.A0A409VW97"/>
<sequence length="675" mass="75721">MDQDEQGVPLYGVHPSLEDFLTNPHRCHGTGVYVDREIPLYQSTSAVCVHIMNQFLRYNICNIEDTMTMNKEITDRNNRIEQYVPRRLRHACRNWTLQFDSEDDSDLDNTLHSKLQYFVSTHILHWIEVMSLLGHFDDIEPVLLRFLRWMQGQNIKSSDVLHVLTADAIHFVKVFSAMISKAPLQIYVSALPLMPSDTLLFRQFSRENFTGRSYSNLYINHKWTMQRSIPLNYTTCFCSDGRSALIALGPTTRGQVILMDAQTGAKIQPSEYDIWTDSQIQSMAFTPEGQHLAIVTVKGEIIIYDVRTGSRIHSSSIDIAETSILYSRNNTTMLIVSKYRKTDGTLLIQCRVCNARMISPLASLSHSVFILPSDASVLLMPTCNPSCIALCPDGQTLAIPNEVGIQLFDLGTGKIIDIVAKHSRVLGLEELDKCLVAWSPDAAFIAVALLGEGSISLWSCRDGVAVWTIDIDETSASADSFALDISVDSSRIAFAWSYSDNRGHSIFRMQIWDTKTARQVGNETIDEGTIVCPKRNISILPDGHKIVSWSNACRRDGSPSKSLVYYFSDTSPAYMSDLPIFRKLQSHEPEDTHVPTVSISFSVDRPSKEYSSTVDADGWVIDIWGTRIILVPYPNFDVVTSLCLATSISLSIRNPETKGTVLKCILKWSQVSTTD</sequence>
<dbReference type="InParanoid" id="A0A409VW97"/>
<reference evidence="2 3" key="1">
    <citation type="journal article" date="2018" name="Evol. Lett.">
        <title>Horizontal gene cluster transfer increased hallucinogenic mushroom diversity.</title>
        <authorList>
            <person name="Reynolds H.T."/>
            <person name="Vijayakumar V."/>
            <person name="Gluck-Thaler E."/>
            <person name="Korotkin H.B."/>
            <person name="Matheny P.B."/>
            <person name="Slot J.C."/>
        </authorList>
    </citation>
    <scope>NUCLEOTIDE SEQUENCE [LARGE SCALE GENOMIC DNA]</scope>
    <source>
        <strain evidence="2 3">2631</strain>
    </source>
</reference>